<dbReference type="PRINTS" id="PR00725">
    <property type="entry name" value="DADACBPTASE1"/>
</dbReference>
<dbReference type="GO" id="GO:0071555">
    <property type="term" value="P:cell wall organization"/>
    <property type="evidence" value="ECO:0007669"/>
    <property type="project" value="UniProtKB-KW"/>
</dbReference>
<dbReference type="PANTHER" id="PTHR21581:SF11">
    <property type="entry name" value="D-ALANYL-D-ALANINE CARBOXYPEPTIDASE DACA"/>
    <property type="match status" value="1"/>
</dbReference>
<keyword evidence="2" id="KW-0732">Signal</keyword>
<evidence type="ECO:0000256" key="5">
    <source>
        <dbReference type="ARBA" id="ARBA00022984"/>
    </source>
</evidence>
<dbReference type="InterPro" id="IPR012338">
    <property type="entry name" value="Beta-lactam/transpept-like"/>
</dbReference>
<name>A0AAX3MZF9_9BACL</name>
<keyword evidence="3" id="KW-0378">Hydrolase</keyword>
<protein>
    <submittedName>
        <fullName evidence="10">D-alanyl-D-alanine carboxypeptidase</fullName>
    </submittedName>
</protein>
<keyword evidence="4" id="KW-0133">Cell shape</keyword>
<feature type="domain" description="Peptidase S11 D-alanyl-D-alanine carboxypeptidase A N-terminal" evidence="9">
    <location>
        <begin position="29"/>
        <end position="268"/>
    </location>
</feature>
<dbReference type="GO" id="GO:0009002">
    <property type="term" value="F:serine-type D-Ala-D-Ala carboxypeptidase activity"/>
    <property type="evidence" value="ECO:0007669"/>
    <property type="project" value="InterPro"/>
</dbReference>
<dbReference type="RefSeq" id="WP_047912580.1">
    <property type="nucleotide sequence ID" value="NZ_CP118101.1"/>
</dbReference>
<dbReference type="InterPro" id="IPR001967">
    <property type="entry name" value="Peptidase_S11_N"/>
</dbReference>
<reference evidence="10" key="1">
    <citation type="submission" date="2023-02" db="EMBL/GenBank/DDBJ databases">
        <title>Pathogen: clinical or host-associated sample.</title>
        <authorList>
            <person name="Hergert J."/>
            <person name="Casey R."/>
            <person name="Wagner J."/>
            <person name="Young E.L."/>
            <person name="Oakeson K.F."/>
        </authorList>
    </citation>
    <scope>NUCLEOTIDE SEQUENCE</scope>
    <source>
        <strain evidence="10">2022CK-00830</strain>
    </source>
</reference>
<feature type="active site" description="Acyl-ester intermediate" evidence="7">
    <location>
        <position position="62"/>
    </location>
</feature>
<evidence type="ECO:0000313" key="11">
    <source>
        <dbReference type="Proteomes" id="UP001220962"/>
    </source>
</evidence>
<evidence type="ECO:0000256" key="8">
    <source>
        <dbReference type="RuleBase" id="RU004016"/>
    </source>
</evidence>
<keyword evidence="10" id="KW-0121">Carboxypeptidase</keyword>
<accession>A0AAX3MZF9</accession>
<dbReference type="Proteomes" id="UP001220962">
    <property type="component" value="Chromosome"/>
</dbReference>
<feature type="active site" description="Proton acceptor" evidence="7">
    <location>
        <position position="65"/>
    </location>
</feature>
<dbReference type="SUPFAM" id="SSF56601">
    <property type="entry name" value="beta-lactamase/transpeptidase-like"/>
    <property type="match status" value="1"/>
</dbReference>
<keyword evidence="6" id="KW-0961">Cell wall biogenesis/degradation</keyword>
<evidence type="ECO:0000256" key="1">
    <source>
        <dbReference type="ARBA" id="ARBA00007164"/>
    </source>
</evidence>
<keyword evidence="10" id="KW-0645">Protease</keyword>
<evidence type="ECO:0000256" key="4">
    <source>
        <dbReference type="ARBA" id="ARBA00022960"/>
    </source>
</evidence>
<dbReference type="InterPro" id="IPR018044">
    <property type="entry name" value="Peptidase_S11"/>
</dbReference>
<feature type="active site" evidence="7">
    <location>
        <position position="122"/>
    </location>
</feature>
<sequence>MKKWILRSSAIVVILALFVIIIRPGILVGKPAIQSNAALLMDVNTGKVIMNMNGDVPLPTGSITKLMAQLIIMDELSAGHISWEDQVEISQNASEVEGQQVALHPGDQVTVRELLEVVSVYSANDAIVALAEHALGSEDVFIDRMNDKAKELGLSVHTIYHNVTGNTSSAGGPTDNYMTASDIALLSAHLIQEHPEILKMASRPQVELRGKGLYMSNTNWMLEEISGPYSYEGVDGLRTGYTEEAGYCYAGTAEQNGQRLVAVVLGAESQEQRFNEARDLLNYGYSHGYTTGGWHKQWALALRQAVDRTI</sequence>
<evidence type="ECO:0000313" key="10">
    <source>
        <dbReference type="EMBL" id="WDH82682.1"/>
    </source>
</evidence>
<dbReference type="GO" id="GO:0008360">
    <property type="term" value="P:regulation of cell shape"/>
    <property type="evidence" value="ECO:0007669"/>
    <property type="project" value="UniProtKB-KW"/>
</dbReference>
<proteinExistence type="inferred from homology"/>
<evidence type="ECO:0000256" key="7">
    <source>
        <dbReference type="PIRSR" id="PIRSR618044-1"/>
    </source>
</evidence>
<evidence type="ECO:0000256" key="3">
    <source>
        <dbReference type="ARBA" id="ARBA00022801"/>
    </source>
</evidence>
<dbReference type="Gene3D" id="3.40.710.10">
    <property type="entry name" value="DD-peptidase/beta-lactamase superfamily"/>
    <property type="match status" value="1"/>
</dbReference>
<organism evidence="10 11">
    <name type="scientific">Paenibacillus urinalis</name>
    <dbReference type="NCBI Taxonomy" id="521520"/>
    <lineage>
        <taxon>Bacteria</taxon>
        <taxon>Bacillati</taxon>
        <taxon>Bacillota</taxon>
        <taxon>Bacilli</taxon>
        <taxon>Bacillales</taxon>
        <taxon>Paenibacillaceae</taxon>
        <taxon>Paenibacillus</taxon>
    </lineage>
</organism>
<dbReference type="GO" id="GO:0006508">
    <property type="term" value="P:proteolysis"/>
    <property type="evidence" value="ECO:0007669"/>
    <property type="project" value="InterPro"/>
</dbReference>
<evidence type="ECO:0000256" key="6">
    <source>
        <dbReference type="ARBA" id="ARBA00023316"/>
    </source>
</evidence>
<dbReference type="AlphaFoldDB" id="A0AAX3MZF9"/>
<gene>
    <name evidence="10" type="ORF">PUW23_25120</name>
</gene>
<keyword evidence="5" id="KW-0573">Peptidoglycan synthesis</keyword>
<dbReference type="PANTHER" id="PTHR21581">
    <property type="entry name" value="D-ALANYL-D-ALANINE CARBOXYPEPTIDASE"/>
    <property type="match status" value="1"/>
</dbReference>
<evidence type="ECO:0000259" key="9">
    <source>
        <dbReference type="Pfam" id="PF00768"/>
    </source>
</evidence>
<dbReference type="Pfam" id="PF00768">
    <property type="entry name" value="Peptidase_S11"/>
    <property type="match status" value="1"/>
</dbReference>
<dbReference type="GO" id="GO:0009252">
    <property type="term" value="P:peptidoglycan biosynthetic process"/>
    <property type="evidence" value="ECO:0007669"/>
    <property type="project" value="UniProtKB-KW"/>
</dbReference>
<evidence type="ECO:0000256" key="2">
    <source>
        <dbReference type="ARBA" id="ARBA00022729"/>
    </source>
</evidence>
<comment type="similarity">
    <text evidence="1 8">Belongs to the peptidase S11 family.</text>
</comment>
<dbReference type="EMBL" id="CP118101">
    <property type="protein sequence ID" value="WDH82682.1"/>
    <property type="molecule type" value="Genomic_DNA"/>
</dbReference>